<keyword evidence="1" id="KW-0479">Metal-binding</keyword>
<dbReference type="PANTHER" id="PTHR13510:SF44">
    <property type="entry name" value="RABENOSYN-5"/>
    <property type="match status" value="1"/>
</dbReference>
<dbReference type="InterPro" id="IPR011011">
    <property type="entry name" value="Znf_FYVE_PHD"/>
</dbReference>
<feature type="region of interest" description="Disordered" evidence="5">
    <location>
        <begin position="251"/>
        <end position="294"/>
    </location>
</feature>
<dbReference type="SMART" id="SM00897">
    <property type="entry name" value="FIST"/>
    <property type="match status" value="1"/>
</dbReference>
<dbReference type="SMART" id="SM00064">
    <property type="entry name" value="FYVE"/>
    <property type="match status" value="1"/>
</dbReference>
<dbReference type="InterPro" id="IPR017455">
    <property type="entry name" value="Znf_FYVE-rel"/>
</dbReference>
<keyword evidence="2 4" id="KW-0863">Zinc-finger</keyword>
<evidence type="ECO:0000256" key="3">
    <source>
        <dbReference type="ARBA" id="ARBA00022833"/>
    </source>
</evidence>
<dbReference type="InterPro" id="IPR052727">
    <property type="entry name" value="Rab4/Rab5_effector"/>
</dbReference>
<organism evidence="7 8">
    <name type="scientific">Pythium insidiosum</name>
    <name type="common">Pythiosis disease agent</name>
    <dbReference type="NCBI Taxonomy" id="114742"/>
    <lineage>
        <taxon>Eukaryota</taxon>
        <taxon>Sar</taxon>
        <taxon>Stramenopiles</taxon>
        <taxon>Oomycota</taxon>
        <taxon>Peronosporomycetes</taxon>
        <taxon>Pythiales</taxon>
        <taxon>Pythiaceae</taxon>
        <taxon>Pythium</taxon>
    </lineage>
</organism>
<feature type="region of interest" description="Disordered" evidence="5">
    <location>
        <begin position="52"/>
        <end position="112"/>
    </location>
</feature>
<evidence type="ECO:0000256" key="4">
    <source>
        <dbReference type="PROSITE-ProRule" id="PRU00091"/>
    </source>
</evidence>
<dbReference type="PANTHER" id="PTHR13510">
    <property type="entry name" value="FYVE-FINGER-CONTAINING RAB5 EFFECTOR PROTEIN RABENOSYN-5-RELATED"/>
    <property type="match status" value="1"/>
</dbReference>
<accession>A0AAD5Q802</accession>
<feature type="domain" description="FYVE-type" evidence="6">
    <location>
        <begin position="449"/>
        <end position="509"/>
    </location>
</feature>
<evidence type="ECO:0000313" key="8">
    <source>
        <dbReference type="Proteomes" id="UP001209570"/>
    </source>
</evidence>
<dbReference type="InterPro" id="IPR023393">
    <property type="entry name" value="START-like_dom_sf"/>
</dbReference>
<dbReference type="AlphaFoldDB" id="A0AAD5Q802"/>
<evidence type="ECO:0000256" key="2">
    <source>
        <dbReference type="ARBA" id="ARBA00022771"/>
    </source>
</evidence>
<dbReference type="Gene3D" id="3.30.40.10">
    <property type="entry name" value="Zinc/RING finger domain, C3HC4 (zinc finger)"/>
    <property type="match status" value="1"/>
</dbReference>
<dbReference type="GO" id="GO:0008270">
    <property type="term" value="F:zinc ion binding"/>
    <property type="evidence" value="ECO:0007669"/>
    <property type="project" value="UniProtKB-KW"/>
</dbReference>
<proteinExistence type="predicted"/>
<dbReference type="EMBL" id="JAKCXM010000178">
    <property type="protein sequence ID" value="KAJ0399578.1"/>
    <property type="molecule type" value="Genomic_DNA"/>
</dbReference>
<dbReference type="Gene3D" id="3.30.530.20">
    <property type="match status" value="1"/>
</dbReference>
<dbReference type="Proteomes" id="UP001209570">
    <property type="component" value="Unassembled WGS sequence"/>
</dbReference>
<evidence type="ECO:0000259" key="6">
    <source>
        <dbReference type="PROSITE" id="PS50178"/>
    </source>
</evidence>
<gene>
    <name evidence="7" type="ORF">P43SY_009637</name>
</gene>
<dbReference type="Pfam" id="PF08495">
    <property type="entry name" value="FIST"/>
    <property type="match status" value="1"/>
</dbReference>
<feature type="compositionally biased region" description="Polar residues" evidence="5">
    <location>
        <begin position="279"/>
        <end position="294"/>
    </location>
</feature>
<dbReference type="InterPro" id="IPR013702">
    <property type="entry name" value="FIST_domain_N"/>
</dbReference>
<dbReference type="InterPro" id="IPR000306">
    <property type="entry name" value="Znf_FYVE"/>
</dbReference>
<protein>
    <recommendedName>
        <fullName evidence="6">FYVE-type domain-containing protein</fullName>
    </recommendedName>
</protein>
<dbReference type="SUPFAM" id="SSF57903">
    <property type="entry name" value="FYVE/PHD zinc finger"/>
    <property type="match status" value="1"/>
</dbReference>
<dbReference type="PROSITE" id="PS50178">
    <property type="entry name" value="ZF_FYVE"/>
    <property type="match status" value="1"/>
</dbReference>
<keyword evidence="8" id="KW-1185">Reference proteome</keyword>
<sequence>MDRFLIDDVGGEYDAVEPMRAGSFDMSFTLSTSGDGSLRDPRNPLHQAELSRLDRGSRVAQQARRHASSNARHGVANTAEDEEEDSPRTDRDRGISHASAASAAAQKPRRTTLLHDQGRLNAEARHVDAITGEMAAVKLKVSSRSQGAATIAEKLEEKAQEAMLMAGLLHKVSWKLSKRTQDVRVYRPTQIREEDADKVIFRVSCEVKASMHTIMEYLAPRETKSYFDIESQVFPGLLHASVIKKIELPPSSRRRRRASQPPDDLAASGIDDDEKENASPRTQTSAQDDGSPMTQFPRLQVKWHASRFAGRFVKPVDFFFVEYANMDELPDGRKRGYVYMRSVESFKGDELATRLNSEQVSIPHSVSKCKRAVIGKAVYMVTPVGSSATSSGSYEVTLMMVLDFQEQFSSAVGQRIICNFTDRLTGIRELLYKTLFHPVNIIERSNWKDSTATRCVLCKAQFSLVKPRHHCRSCGEAVCGQCSRKWAMQPGAQKVQHTRLCTSCSLQARSFLRPDAPTSSPRRLLSASQMTLSSSSDDAAPTSDSQLLSSSMHRPAAARAPRTAHDAFHSDVCVASVISTETDPVAAVRAAFSSLVLELRDQTPHFMYVSYSPSHSGELIYSALADVAADTLFIGGTSCGGLFNQIGAVDNGPALGLWGIYDPEGSYAVLNGDLATESPRDAARRCLLEGMQMLCLETEESPDFIWMHLATGSEEVVMNAVNEVADCSFSVVAGASYSGRGATQICSEGAAVGCVTSHGICFAVCCPSVEVSQAFFTCYEPKEKAFVVTKALGRTIQTLDHKPAFLTLNDGCHGMLHEFVSEPERFDLARTKLPVYYPLARARHDSRTSRLSRFQVLQALRSSSDASLAMGGEVRTGEKLRVMSVAVETVEERLLLGLREALQSSLPVVDAACVAGCLLSVSSNYPLILREQLQGFSRATAKAFRHGGVLGSVSAGQQGVLLGTNEAIHANAMITALVITTRKKAIKLNPLRPIMLRRYSTY</sequence>
<name>A0AAD5Q802_PYTIN</name>
<evidence type="ECO:0000256" key="5">
    <source>
        <dbReference type="SAM" id="MobiDB-lite"/>
    </source>
</evidence>
<evidence type="ECO:0000256" key="1">
    <source>
        <dbReference type="ARBA" id="ARBA00022723"/>
    </source>
</evidence>
<comment type="caution">
    <text evidence="7">The sequence shown here is derived from an EMBL/GenBank/DDBJ whole genome shotgun (WGS) entry which is preliminary data.</text>
</comment>
<dbReference type="Pfam" id="PF01363">
    <property type="entry name" value="FYVE"/>
    <property type="match status" value="1"/>
</dbReference>
<feature type="region of interest" description="Disordered" evidence="5">
    <location>
        <begin position="513"/>
        <end position="563"/>
    </location>
</feature>
<dbReference type="InterPro" id="IPR013083">
    <property type="entry name" value="Znf_RING/FYVE/PHD"/>
</dbReference>
<keyword evidence="3" id="KW-0862">Zinc</keyword>
<feature type="compositionally biased region" description="Low complexity" evidence="5">
    <location>
        <begin position="524"/>
        <end position="545"/>
    </location>
</feature>
<evidence type="ECO:0000313" key="7">
    <source>
        <dbReference type="EMBL" id="KAJ0399578.1"/>
    </source>
</evidence>
<feature type="compositionally biased region" description="Basic and acidic residues" evidence="5">
    <location>
        <begin position="86"/>
        <end position="95"/>
    </location>
</feature>
<reference evidence="7" key="1">
    <citation type="submission" date="2021-12" db="EMBL/GenBank/DDBJ databases">
        <title>Prjna785345.</title>
        <authorList>
            <person name="Rujirawat T."/>
            <person name="Krajaejun T."/>
        </authorList>
    </citation>
    <scope>NUCLEOTIDE SEQUENCE</scope>
    <source>
        <strain evidence="7">Pi057C3</strain>
    </source>
</reference>